<reference evidence="4 5" key="1">
    <citation type="submission" date="2021-10" db="EMBL/GenBank/DDBJ databases">
        <title>Anaerobic single-cell dispensing facilitates the cultivation of human gut bacteria.</title>
        <authorList>
            <person name="Afrizal A."/>
        </authorList>
    </citation>
    <scope>NUCLEOTIDE SEQUENCE [LARGE SCALE GENOMIC DNA]</scope>
    <source>
        <strain evidence="4 5">CLA-AA-H244</strain>
    </source>
</reference>
<comment type="caution">
    <text evidence="4">The sequence shown here is derived from an EMBL/GenBank/DDBJ whole genome shotgun (WGS) entry which is preliminary data.</text>
</comment>
<name>A0AAE3DN35_9FIRM</name>
<feature type="transmembrane region" description="Helical" evidence="2">
    <location>
        <begin position="21"/>
        <end position="41"/>
    </location>
</feature>
<feature type="region of interest" description="Disordered" evidence="1">
    <location>
        <begin position="327"/>
        <end position="358"/>
    </location>
</feature>
<sequence length="422" mass="46162">MKNEKMKEILDFFRNNKKKTCIGAGAGVAVIAVCVAVGITLGNGAKMTASNTGTQTQTETTTETAETETTLQMPLEENTVPEVTQLITEYYNAAAAGDMDTINSIVNTYDQETQIYLQKMSEHIEAYQNVVCYTKTGPVDGSYLVYAYYEIKFNDLETAVPGISPYLVYPREDGSLYIYEGDVEDSVNQYLEDISAQDDVIDLMNRVQVVFNEAVMQDDTLNNYLAQLKEDLQVEVGEALAEAETASEEETQPAEAATEAQTTVTKVEATDVVNVRSSDSEQAERLGKVAVGEVLKLLEKKENGWSKVEYNGKEGYIKSEYLKDVEETQEAQAESSASEAAQTAESSAATTSTSSDLPASGKIKIAQTINIRKACSETADKVGTAFPGETLEIVMQQADGWTRVKYNGETGYVKTEVLKVLK</sequence>
<keyword evidence="5" id="KW-1185">Reference proteome</keyword>
<dbReference type="Gene3D" id="2.30.30.40">
    <property type="entry name" value="SH3 Domains"/>
    <property type="match status" value="2"/>
</dbReference>
<keyword evidence="2" id="KW-1133">Transmembrane helix</keyword>
<dbReference type="SMART" id="SM00287">
    <property type="entry name" value="SH3b"/>
    <property type="match status" value="2"/>
</dbReference>
<dbReference type="SUPFAM" id="SSF50044">
    <property type="entry name" value="SH3-domain"/>
    <property type="match status" value="1"/>
</dbReference>
<evidence type="ECO:0000256" key="2">
    <source>
        <dbReference type="SAM" id="Phobius"/>
    </source>
</evidence>
<dbReference type="RefSeq" id="WP_308728572.1">
    <property type="nucleotide sequence ID" value="NZ_JAJEQF010000030.1"/>
</dbReference>
<feature type="domain" description="SH3b" evidence="3">
    <location>
        <begin position="358"/>
        <end position="422"/>
    </location>
</feature>
<evidence type="ECO:0000313" key="4">
    <source>
        <dbReference type="EMBL" id="MCC2168227.1"/>
    </source>
</evidence>
<keyword evidence="2" id="KW-0812">Transmembrane</keyword>
<feature type="compositionally biased region" description="Low complexity" evidence="1">
    <location>
        <begin position="330"/>
        <end position="355"/>
    </location>
</feature>
<protein>
    <submittedName>
        <fullName evidence="4">SH3 domain-containing protein</fullName>
    </submittedName>
</protein>
<dbReference type="AlphaFoldDB" id="A0AAE3DN35"/>
<keyword evidence="2" id="KW-0472">Membrane</keyword>
<feature type="compositionally biased region" description="Low complexity" evidence="1">
    <location>
        <begin position="52"/>
        <end position="69"/>
    </location>
</feature>
<gene>
    <name evidence="4" type="ORF">LKD45_11100</name>
</gene>
<dbReference type="InterPro" id="IPR036028">
    <property type="entry name" value="SH3-like_dom_sf"/>
</dbReference>
<evidence type="ECO:0000256" key="1">
    <source>
        <dbReference type="SAM" id="MobiDB-lite"/>
    </source>
</evidence>
<feature type="region of interest" description="Disordered" evidence="1">
    <location>
        <begin position="244"/>
        <end position="263"/>
    </location>
</feature>
<dbReference type="PANTHER" id="PTHR34408">
    <property type="entry name" value="FAMILY PROTEIN, PUTATIVE-RELATED"/>
    <property type="match status" value="1"/>
</dbReference>
<organism evidence="4 5">
    <name type="scientific">Gallintestinimicrobium propionicum</name>
    <dbReference type="NCBI Taxonomy" id="2981770"/>
    <lineage>
        <taxon>Bacteria</taxon>
        <taxon>Bacillati</taxon>
        <taxon>Bacillota</taxon>
        <taxon>Clostridia</taxon>
        <taxon>Lachnospirales</taxon>
        <taxon>Lachnospiraceae</taxon>
        <taxon>Gallintestinimicrobium</taxon>
    </lineage>
</organism>
<dbReference type="Pfam" id="PF08239">
    <property type="entry name" value="SH3_3"/>
    <property type="match status" value="2"/>
</dbReference>
<dbReference type="PANTHER" id="PTHR34408:SF1">
    <property type="entry name" value="GLYCOSYL HYDROLASE FAMILY 19 DOMAIN-CONTAINING PROTEIN HI_1415"/>
    <property type="match status" value="1"/>
</dbReference>
<dbReference type="PROSITE" id="PS51781">
    <property type="entry name" value="SH3B"/>
    <property type="match status" value="2"/>
</dbReference>
<feature type="region of interest" description="Disordered" evidence="1">
    <location>
        <begin position="48"/>
        <end position="69"/>
    </location>
</feature>
<dbReference type="Proteomes" id="UP001199355">
    <property type="component" value="Unassembled WGS sequence"/>
</dbReference>
<feature type="compositionally biased region" description="Low complexity" evidence="1">
    <location>
        <begin position="253"/>
        <end position="263"/>
    </location>
</feature>
<dbReference type="InterPro" id="IPR052354">
    <property type="entry name" value="Cell_Wall_Dynamics_Protein"/>
</dbReference>
<proteinExistence type="predicted"/>
<evidence type="ECO:0000259" key="3">
    <source>
        <dbReference type="PROSITE" id="PS51781"/>
    </source>
</evidence>
<dbReference type="EMBL" id="JAJEQF010000030">
    <property type="protein sequence ID" value="MCC2168227.1"/>
    <property type="molecule type" value="Genomic_DNA"/>
</dbReference>
<accession>A0AAE3DN35</accession>
<feature type="domain" description="SH3b" evidence="3">
    <location>
        <begin position="261"/>
        <end position="326"/>
    </location>
</feature>
<dbReference type="InterPro" id="IPR003646">
    <property type="entry name" value="SH3-like_bac-type"/>
</dbReference>
<evidence type="ECO:0000313" key="5">
    <source>
        <dbReference type="Proteomes" id="UP001199355"/>
    </source>
</evidence>